<sequence>MDSDLHIEVSGFRISVSRINLNPDPSASEPIRHSSLESSTSSFELVDPGASPPAYSSLPPPDSLYPLQASGPQASSGAGLGRRPSARSQVRSLLSSQASGASSQAPVAPSQPTRAEAAEPPLSSSPLPVRSQVLARSALPSPLRVPEYPLQGPLRPRSEVEASFPELPRCLFDSCRVLRGGSVSWQARALRAWAAGCWARAVLEAQVESPNHSGSIGLSNRVYCVIAAEGLGSPAIVHSFPAYKAIVGELRRGGSISHGFPSEAEARLYFAGAGLDYPSLPAVEAGQVTLLEFTWPWPPGGLGDPATCISYVVMKRAEGFVLCLPTGFLPSDALQEGLVNDSPEGLGPSLELEASAVRLAASGHVPKSIHHLVGPPPATRARPKLPSPDIDHEAQLALITGGGDSQPPATQALAPDSLAAAALAQSNALVSLVGQLAQGSSEPMLDSPSTTSVRGALGRQKLQQELASTPGVFSQRIRRNAALRMNPTGLVGADFATMVRYLERPRKRRRTLAQHVSVVLCVVVLALNFLHAEGKHVPPEALRRRAPGWAAHCFSQGEKDDCYLGRPRPHHDETFVPHRPGGPEELRPYRDLDPSRVTLSGRGQWRISEHLDPSLLLPFLEPRALQTFVPQPAPGPCFKHERSSTTTGLLRKWDELGLLHLVPGPLEEDRLTRVFGSYKDQDRDRQIGDRRHMNNREARITDGPSRRLPSGFQLVRLTCPRRTHALYGSCVDRKDFYHQAAVTPQRASTNAVAPVFCLKDFLGTQALQEFLAAADRAYLEACDPPGSFRPSPVLVSSELKVHGAFKSLFQGDHAGVEFACSGHEGLLRSAGVLGDPPGGRLLNRCPVATRGPWTGLVIDDLFCISCEAAAREPGREEGPLSGAARPVVSEGERLLRKAKEAYHREGVEGSGPKDVFSQRVFTVAGAQVDASPASVQAGCVLVGLPAPRRLALAHASLEVASGRFVSEELASVLAGCWVTSLLYRRCLMAAIGPLFAVGKKTAETGGSHLQPLGPAARQDLVLLAALAPVMVSNVAAPISCKVGCSDASLEKGAVCTTDVCPAVAEHLWQTAGQKGWYTKLQDSHEAPSGEDELSDEEAGPAPPSPQTPPAMLYDFLEVRTGGPWASTAFPPHLLLGPVIDAQASPFFRISAPACLEWVLWLIQHQRLRSILVVPPVGSFSHLARPRAKSSPGALAKDRKLLAAALAIMLVAGRCGVPAVLLHPSSSRARFLPHWLSLVTTHGFKEATLAGCDVFSIPGPPVVALLSPAACSGPSPFEKLQSECKPATPLAVALCFEALLGPQPLASPATGLENILLNDIMVSHQWASESAWPWRDRTHINVLEGRAFLRALRLRALACDEQRFVHAVDSSVVLGAALKGRTSSRLLRPVVMKAAALQVGFGLYPALHFCPTRLNTSDCPTRDRPLPLPVPGCLASAFQERDLYGLSCLGGLSRPSANWLRLGLLLACSSPGSDGTLFLKALTLKFRDAKPPQSSKAARQQPVCQKGFDSTLGFPGEGPQTPVSEAPPLEPRNHRDRARAKARAGFALAQGRPVLERTTKNRAFLLSLFGDWLRSCGLDLEDLLDSNKATAETVNDWVVCYGRLLFESGRPYWHYSELINGITARKPILKRAMQASWDLAFSWMALEPSTHHVAMPAVILLAMLATCLCWGWLPEAGLFALAWGGLLRIGEATSMVRANLVLPQDVLLSQQHILARIEEPKTRLRTARHQAAKVEQADLVLLIATAFGDLGPTGSRRGRWASHRVMEIYIQEVMACTFLPPSSGSDWESLQPPGMVFSLPASGHSLATNLREQREQVLKLLVSTADDLDVYPQGSCRTDVGFQMFEEVISTVAPDWPPVEQGRAALPGFASKLFCSCCVVSQSVVMPAHTCAILRVSTAATALQCERCQMICHWPWKHKTPCSHLAAFGEHVDNIVDVDASWTISVVLLTAPRTFVDLQVRGFAGHASQRALLVCAACVMSVCSPVDVQCTAR</sequence>
<name>A0A812X8A5_9DINO</name>
<gene>
    <name evidence="2" type="ORF">SNEC2469_LOCUS21065</name>
</gene>
<evidence type="ECO:0000313" key="2">
    <source>
        <dbReference type="EMBL" id="CAE7729072.1"/>
    </source>
</evidence>
<evidence type="ECO:0000313" key="3">
    <source>
        <dbReference type="Proteomes" id="UP000601435"/>
    </source>
</evidence>
<feature type="region of interest" description="Disordered" evidence="1">
    <location>
        <begin position="19"/>
        <end position="129"/>
    </location>
</feature>
<comment type="caution">
    <text evidence="2">The sequence shown here is derived from an EMBL/GenBank/DDBJ whole genome shotgun (WGS) entry which is preliminary data.</text>
</comment>
<feature type="compositionally biased region" description="Low complexity" evidence="1">
    <location>
        <begin position="92"/>
        <end position="112"/>
    </location>
</feature>
<keyword evidence="3" id="KW-1185">Reference proteome</keyword>
<feature type="compositionally biased region" description="Acidic residues" evidence="1">
    <location>
        <begin position="1088"/>
        <end position="1098"/>
    </location>
</feature>
<dbReference type="Proteomes" id="UP000601435">
    <property type="component" value="Unassembled WGS sequence"/>
</dbReference>
<organism evidence="2 3">
    <name type="scientific">Symbiodinium necroappetens</name>
    <dbReference type="NCBI Taxonomy" id="1628268"/>
    <lineage>
        <taxon>Eukaryota</taxon>
        <taxon>Sar</taxon>
        <taxon>Alveolata</taxon>
        <taxon>Dinophyceae</taxon>
        <taxon>Suessiales</taxon>
        <taxon>Symbiodiniaceae</taxon>
        <taxon>Symbiodinium</taxon>
    </lineage>
</organism>
<feature type="region of interest" description="Disordered" evidence="1">
    <location>
        <begin position="1510"/>
        <end position="1531"/>
    </location>
</feature>
<protein>
    <submittedName>
        <fullName evidence="2">Uncharacterized protein</fullName>
    </submittedName>
</protein>
<evidence type="ECO:0000256" key="1">
    <source>
        <dbReference type="SAM" id="MobiDB-lite"/>
    </source>
</evidence>
<proteinExistence type="predicted"/>
<reference evidence="2" key="1">
    <citation type="submission" date="2021-02" db="EMBL/GenBank/DDBJ databases">
        <authorList>
            <person name="Dougan E. K."/>
            <person name="Rhodes N."/>
            <person name="Thang M."/>
            <person name="Chan C."/>
        </authorList>
    </citation>
    <scope>NUCLEOTIDE SEQUENCE</scope>
</reference>
<dbReference type="EMBL" id="CAJNJA010037130">
    <property type="protein sequence ID" value="CAE7729072.1"/>
    <property type="molecule type" value="Genomic_DNA"/>
</dbReference>
<dbReference type="OrthoDB" id="3266428at2759"/>
<feature type="compositionally biased region" description="Low complexity" evidence="1">
    <location>
        <begin position="118"/>
        <end position="128"/>
    </location>
</feature>
<accession>A0A812X8A5</accession>
<feature type="region of interest" description="Disordered" evidence="1">
    <location>
        <begin position="1081"/>
        <end position="1106"/>
    </location>
</feature>
<feature type="compositionally biased region" description="Low complexity" evidence="1">
    <location>
        <begin position="36"/>
        <end position="57"/>
    </location>
</feature>